<dbReference type="InterPro" id="IPR009097">
    <property type="entry name" value="Cyclic_Pdiesterase"/>
</dbReference>
<feature type="short sequence motif" description="HXTX 2" evidence="2">
    <location>
        <begin position="125"/>
        <end position="128"/>
    </location>
</feature>
<dbReference type="Proteomes" id="UP000199136">
    <property type="component" value="Unassembled WGS sequence"/>
</dbReference>
<proteinExistence type="inferred from homology"/>
<keyword evidence="4" id="KW-1185">Reference proteome</keyword>
<protein>
    <recommendedName>
        <fullName evidence="2">RNA 2',3'-cyclic phosphodiesterase</fullName>
        <shortName evidence="2">RNA 2',3'-CPDase</shortName>
        <ecNumber evidence="2">3.1.4.58</ecNumber>
    </recommendedName>
</protein>
<dbReference type="SUPFAM" id="SSF55144">
    <property type="entry name" value="LigT-like"/>
    <property type="match status" value="1"/>
</dbReference>
<evidence type="ECO:0000256" key="2">
    <source>
        <dbReference type="HAMAP-Rule" id="MF_01940"/>
    </source>
</evidence>
<dbReference type="EMBL" id="FOXW01000003">
    <property type="protein sequence ID" value="SFQ21376.1"/>
    <property type="molecule type" value="Genomic_DNA"/>
</dbReference>
<reference evidence="3 4" key="1">
    <citation type="submission" date="2016-10" db="EMBL/GenBank/DDBJ databases">
        <authorList>
            <person name="de Groot N.N."/>
        </authorList>
    </citation>
    <scope>NUCLEOTIDE SEQUENCE [LARGE SCALE GENOMIC DNA]</scope>
    <source>
        <strain evidence="3 4">DSM 20581</strain>
    </source>
</reference>
<feature type="active site" description="Proton acceptor" evidence="2">
    <location>
        <position position="125"/>
    </location>
</feature>
<comment type="function">
    <text evidence="2">Hydrolyzes RNA 2',3'-cyclic phosphodiester to an RNA 2'-phosphomonoester.</text>
</comment>
<dbReference type="GO" id="GO:0016874">
    <property type="term" value="F:ligase activity"/>
    <property type="evidence" value="ECO:0007669"/>
    <property type="project" value="UniProtKB-KW"/>
</dbReference>
<sequence length="191" mass="21980">MRVFVGFELDETAKKALFNVQQQMIPAAKKGRFTDKHNFHFTLQFIGEANPKEIGQLRTIVAETAAETSPFDLSVEVLGAFQKKKGLILWAGPKTSDPLLQLYEQLHTVMRKKSFIIEKQPYTPHITLGRNIGWKESAKISFNPSLEHPIPVQLEYLTLFESVRVNGRLMYRPFVRYLLKSSKKSAERKEE</sequence>
<evidence type="ECO:0000256" key="1">
    <source>
        <dbReference type="ARBA" id="ARBA00022801"/>
    </source>
</evidence>
<dbReference type="Pfam" id="PF13563">
    <property type="entry name" value="2_5_RNA_ligase2"/>
    <property type="match status" value="1"/>
</dbReference>
<dbReference type="GO" id="GO:0008664">
    <property type="term" value="F:RNA 2',3'-cyclic 3'-phosphodiesterase activity"/>
    <property type="evidence" value="ECO:0007669"/>
    <property type="project" value="UniProtKB-EC"/>
</dbReference>
<dbReference type="EC" id="3.1.4.58" evidence="2"/>
<dbReference type="RefSeq" id="WP_092480050.1">
    <property type="nucleotide sequence ID" value="NZ_FOXW01000003.1"/>
</dbReference>
<organism evidence="3 4">
    <name type="scientific">Desemzia incerta</name>
    <dbReference type="NCBI Taxonomy" id="82801"/>
    <lineage>
        <taxon>Bacteria</taxon>
        <taxon>Bacillati</taxon>
        <taxon>Bacillota</taxon>
        <taxon>Bacilli</taxon>
        <taxon>Lactobacillales</taxon>
        <taxon>Carnobacteriaceae</taxon>
        <taxon>Desemzia</taxon>
    </lineage>
</organism>
<dbReference type="PANTHER" id="PTHR35561:SF1">
    <property type="entry name" value="RNA 2',3'-CYCLIC PHOSPHODIESTERASE"/>
    <property type="match status" value="1"/>
</dbReference>
<dbReference type="GO" id="GO:0004113">
    <property type="term" value="F:2',3'-cyclic-nucleotide 3'-phosphodiesterase activity"/>
    <property type="evidence" value="ECO:0007669"/>
    <property type="project" value="InterPro"/>
</dbReference>
<keyword evidence="1 2" id="KW-0378">Hydrolase</keyword>
<dbReference type="AlphaFoldDB" id="A0A1I5WPR4"/>
<evidence type="ECO:0000313" key="3">
    <source>
        <dbReference type="EMBL" id="SFQ21376.1"/>
    </source>
</evidence>
<name>A0A1I5WPR4_9LACT</name>
<dbReference type="InterPro" id="IPR004175">
    <property type="entry name" value="RNA_CPDase"/>
</dbReference>
<keyword evidence="3" id="KW-0436">Ligase</keyword>
<comment type="catalytic activity">
    <reaction evidence="2">
        <text>a 3'-end 2',3'-cyclophospho-ribonucleotide-RNA + H2O = a 3'-end 2'-phospho-ribonucleotide-RNA + H(+)</text>
        <dbReference type="Rhea" id="RHEA:11828"/>
        <dbReference type="Rhea" id="RHEA-COMP:10464"/>
        <dbReference type="Rhea" id="RHEA-COMP:17353"/>
        <dbReference type="ChEBI" id="CHEBI:15377"/>
        <dbReference type="ChEBI" id="CHEBI:15378"/>
        <dbReference type="ChEBI" id="CHEBI:83064"/>
        <dbReference type="ChEBI" id="CHEBI:173113"/>
        <dbReference type="EC" id="3.1.4.58"/>
    </reaction>
</comment>
<evidence type="ECO:0000313" key="4">
    <source>
        <dbReference type="Proteomes" id="UP000199136"/>
    </source>
</evidence>
<dbReference type="NCBIfam" id="TIGR02258">
    <property type="entry name" value="2_5_ligase"/>
    <property type="match status" value="1"/>
</dbReference>
<accession>A0A1I5WPR4</accession>
<feature type="short sequence motif" description="HXTX 1" evidence="2">
    <location>
        <begin position="40"/>
        <end position="43"/>
    </location>
</feature>
<dbReference type="HAMAP" id="MF_01940">
    <property type="entry name" value="RNA_CPDase"/>
    <property type="match status" value="1"/>
</dbReference>
<dbReference type="Gene3D" id="3.90.1140.10">
    <property type="entry name" value="Cyclic phosphodiesterase"/>
    <property type="match status" value="1"/>
</dbReference>
<dbReference type="OrthoDB" id="9789350at2"/>
<gene>
    <name evidence="3" type="ORF">SAMN04488506_0996</name>
</gene>
<dbReference type="PANTHER" id="PTHR35561">
    <property type="entry name" value="RNA 2',3'-CYCLIC PHOSPHODIESTERASE"/>
    <property type="match status" value="1"/>
</dbReference>
<feature type="active site" description="Proton donor" evidence="2">
    <location>
        <position position="40"/>
    </location>
</feature>
<dbReference type="STRING" id="82801.SAMN04488506_0996"/>
<comment type="similarity">
    <text evidence="2">Belongs to the 2H phosphoesterase superfamily. ThpR family.</text>
</comment>